<keyword evidence="1" id="KW-0472">Membrane</keyword>
<gene>
    <name evidence="2" type="ordered locus">Theco_2659</name>
</gene>
<organism evidence="2 3">
    <name type="scientific">Thermobacillus composti (strain DSM 18247 / JCM 13945 / KWC4)</name>
    <dbReference type="NCBI Taxonomy" id="717605"/>
    <lineage>
        <taxon>Bacteria</taxon>
        <taxon>Bacillati</taxon>
        <taxon>Bacillota</taxon>
        <taxon>Bacilli</taxon>
        <taxon>Bacillales</taxon>
        <taxon>Paenibacillaceae</taxon>
        <taxon>Thermobacillus</taxon>
    </lineage>
</organism>
<dbReference type="EMBL" id="CP003255">
    <property type="protein sequence ID" value="AGA58750.1"/>
    <property type="molecule type" value="Genomic_DNA"/>
</dbReference>
<keyword evidence="1" id="KW-0812">Transmembrane</keyword>
<feature type="transmembrane region" description="Helical" evidence="1">
    <location>
        <begin position="6"/>
        <end position="25"/>
    </location>
</feature>
<name>L0EHV1_THECK</name>
<proteinExistence type="predicted"/>
<dbReference type="HOGENOM" id="CLU_1184587_0_0_9"/>
<keyword evidence="3" id="KW-1185">Reference proteome</keyword>
<dbReference type="eggNOG" id="ENOG5033JJQ">
    <property type="taxonomic scope" value="Bacteria"/>
</dbReference>
<protein>
    <submittedName>
        <fullName evidence="2">Uncharacterized protein</fullName>
    </submittedName>
</protein>
<reference evidence="3" key="1">
    <citation type="submission" date="2012-01" db="EMBL/GenBank/DDBJ databases">
        <title>Complete sequence of chromosome of Thermobacillus composti KWC4.</title>
        <authorList>
            <person name="Lucas S."/>
            <person name="Han J."/>
            <person name="Lapidus A."/>
            <person name="Cheng J.-F."/>
            <person name="Goodwin L."/>
            <person name="Pitluck S."/>
            <person name="Peters L."/>
            <person name="Ovchinnikova G."/>
            <person name="Teshima H."/>
            <person name="Detter J.C."/>
            <person name="Han C."/>
            <person name="Tapia R."/>
            <person name="Land M."/>
            <person name="Hauser L."/>
            <person name="Kyrpides N."/>
            <person name="Ivanova N."/>
            <person name="Pagani I."/>
            <person name="Anderson I."/>
            <person name="Woyke T."/>
        </authorList>
    </citation>
    <scope>NUCLEOTIDE SEQUENCE [LARGE SCALE GENOMIC DNA]</scope>
    <source>
        <strain evidence="3">DSM 18247 / JCM 13945 / KWC4</strain>
    </source>
</reference>
<feature type="transmembrane region" description="Helical" evidence="1">
    <location>
        <begin position="32"/>
        <end position="50"/>
    </location>
</feature>
<dbReference type="OrthoDB" id="2990018at2"/>
<sequence>MGIVFMFLWFVFAILTFVSLIIWLIKRKKKHGLRTLIFFVLAALCMVAAINDQDFVDGLSQDSTATTAKTEEPEVDPKQQGIEFDERAWKDFLQLYETHNKLVKAVSLYAEDRISKLDFYDFCKEAEQWFANKSLSFKYGKTDDEKEYLRTFETFALADQQAAKSLMKYLDSNSMKDLSKAKENIERGKQASVIIAKNRVVLLRKLNFTEEEIQKTIEQVTADLEEIDKKLAEQ</sequence>
<dbReference type="KEGG" id="tco:Theco_2659"/>
<evidence type="ECO:0000313" key="3">
    <source>
        <dbReference type="Proteomes" id="UP000010795"/>
    </source>
</evidence>
<dbReference type="RefSeq" id="WP_015255492.1">
    <property type="nucleotide sequence ID" value="NC_019897.1"/>
</dbReference>
<evidence type="ECO:0000256" key="1">
    <source>
        <dbReference type="SAM" id="Phobius"/>
    </source>
</evidence>
<dbReference type="Proteomes" id="UP000010795">
    <property type="component" value="Chromosome"/>
</dbReference>
<evidence type="ECO:0000313" key="2">
    <source>
        <dbReference type="EMBL" id="AGA58750.1"/>
    </source>
</evidence>
<dbReference type="AlphaFoldDB" id="L0EHV1"/>
<keyword evidence="1" id="KW-1133">Transmembrane helix</keyword>
<accession>L0EHV1</accession>